<protein>
    <submittedName>
        <fullName evidence="2">Uncharacterized protein</fullName>
    </submittedName>
</protein>
<evidence type="ECO:0000313" key="3">
    <source>
        <dbReference type="Proteomes" id="UP000266506"/>
    </source>
</evidence>
<accession>A0A397S1L3</accession>
<reference evidence="2 3" key="1">
    <citation type="submission" date="2018-08" db="EMBL/GenBank/DDBJ databases">
        <title>Genomic Encyclopedia of Archaeal and Bacterial Type Strains, Phase II (KMG-II): from individual species to whole genera.</title>
        <authorList>
            <person name="Goeker M."/>
        </authorList>
    </citation>
    <scope>NUCLEOTIDE SEQUENCE [LARGE SCALE GENOMIC DNA]</scope>
    <source>
        <strain evidence="2 3">ATCC 27112</strain>
    </source>
</reference>
<evidence type="ECO:0000313" key="2">
    <source>
        <dbReference type="EMBL" id="RIA78295.1"/>
    </source>
</evidence>
<feature type="transmembrane region" description="Helical" evidence="1">
    <location>
        <begin position="237"/>
        <end position="255"/>
    </location>
</feature>
<evidence type="ECO:0000256" key="1">
    <source>
        <dbReference type="SAM" id="Phobius"/>
    </source>
</evidence>
<keyword evidence="1" id="KW-0472">Membrane</keyword>
<feature type="transmembrane region" description="Helical" evidence="1">
    <location>
        <begin position="12"/>
        <end position="32"/>
    </location>
</feature>
<feature type="transmembrane region" description="Helical" evidence="1">
    <location>
        <begin position="77"/>
        <end position="102"/>
    </location>
</feature>
<proteinExistence type="predicted"/>
<name>A0A397S1L3_9MOLU</name>
<feature type="transmembrane region" description="Helical" evidence="1">
    <location>
        <begin position="53"/>
        <end position="71"/>
    </location>
</feature>
<feature type="transmembrane region" description="Helical" evidence="1">
    <location>
        <begin position="156"/>
        <end position="177"/>
    </location>
</feature>
<gene>
    <name evidence="2" type="ORF">EI71_00245</name>
</gene>
<feature type="transmembrane region" description="Helical" evidence="1">
    <location>
        <begin position="197"/>
        <end position="225"/>
    </location>
</feature>
<keyword evidence="1" id="KW-0812">Transmembrane</keyword>
<dbReference type="InParanoid" id="A0A397S1L3"/>
<keyword evidence="1" id="KW-1133">Transmembrane helix</keyword>
<sequence>MLLKLKKEAFALTVIGLSFSFIILIISFLRTAGYYIPYADYLTLSRWIFRSQSFDSLLTIAMLIVGTIFIFKPNRPWAIVSMVFAVLTANVFIFIADILVLVKMKEIGQEEEKKRNEALADQGIIANEEEELNVPSPVQMEMPTHVEFTAHEQSQITAGIALASIYLALCLGLTIYAGYSVFTREYQGNSEYSLNVFFFGFLVFVAVIYSSIFIVNIVVSGVALNKKSVKSVKIMRAFGFISLTIFNSVAGIHAINRVSGKSLV</sequence>
<dbReference type="RefSeq" id="WP_119015421.1">
    <property type="nucleotide sequence ID" value="NZ_QXEV01000002.1"/>
</dbReference>
<dbReference type="EMBL" id="QXEV01000002">
    <property type="protein sequence ID" value="RIA78295.1"/>
    <property type="molecule type" value="Genomic_DNA"/>
</dbReference>
<dbReference type="Proteomes" id="UP000266506">
    <property type="component" value="Unassembled WGS sequence"/>
</dbReference>
<organism evidence="2 3">
    <name type="scientific">Anaeroplasma bactoclasticum</name>
    <dbReference type="NCBI Taxonomy" id="2088"/>
    <lineage>
        <taxon>Bacteria</taxon>
        <taxon>Bacillati</taxon>
        <taxon>Mycoplasmatota</taxon>
        <taxon>Mollicutes</taxon>
        <taxon>Anaeroplasmatales</taxon>
        <taxon>Anaeroplasmataceae</taxon>
        <taxon>Anaeroplasma</taxon>
    </lineage>
</organism>
<comment type="caution">
    <text evidence="2">The sequence shown here is derived from an EMBL/GenBank/DDBJ whole genome shotgun (WGS) entry which is preliminary data.</text>
</comment>
<dbReference type="AlphaFoldDB" id="A0A397S1L3"/>
<keyword evidence="3" id="KW-1185">Reference proteome</keyword>